<dbReference type="EMBL" id="CP041969">
    <property type="protein sequence ID" value="QMV42168.1"/>
    <property type="molecule type" value="Genomic_DNA"/>
</dbReference>
<keyword evidence="3" id="KW-1185">Reference proteome</keyword>
<feature type="compositionally biased region" description="Basic residues" evidence="1">
    <location>
        <begin position="51"/>
        <end position="62"/>
    </location>
</feature>
<gene>
    <name evidence="2" type="ORF">FPL14_13910</name>
</gene>
<dbReference type="KEGG" id="cchl:FPL14_13910"/>
<dbReference type="InterPro" id="IPR025549">
    <property type="entry name" value="YjzC"/>
</dbReference>
<dbReference type="Pfam" id="PF14168">
    <property type="entry name" value="YjzC"/>
    <property type="match status" value="1"/>
</dbReference>
<dbReference type="AlphaFoldDB" id="A0A7G5BYY4"/>
<dbReference type="Proteomes" id="UP000515679">
    <property type="component" value="Chromosome"/>
</dbReference>
<feature type="region of interest" description="Disordered" evidence="1">
    <location>
        <begin position="41"/>
        <end position="62"/>
    </location>
</feature>
<evidence type="ECO:0000313" key="3">
    <source>
        <dbReference type="Proteomes" id="UP000515679"/>
    </source>
</evidence>
<sequence>MGEQTQFEPGQRAPNDGEYMEVGEDAFHMGINNPQHVVLRKGEKFPETSNHNRKWKKMKQFR</sequence>
<organism evidence="2 3">
    <name type="scientific">Cohnella cholangitidis</name>
    <dbReference type="NCBI Taxonomy" id="2598458"/>
    <lineage>
        <taxon>Bacteria</taxon>
        <taxon>Bacillati</taxon>
        <taxon>Bacillota</taxon>
        <taxon>Bacilli</taxon>
        <taxon>Bacillales</taxon>
        <taxon>Paenibacillaceae</taxon>
        <taxon>Cohnella</taxon>
    </lineage>
</organism>
<protein>
    <submittedName>
        <fullName evidence="2">YjzC family protein</fullName>
    </submittedName>
</protein>
<proteinExistence type="predicted"/>
<reference evidence="2 3" key="1">
    <citation type="submission" date="2019-07" db="EMBL/GenBank/DDBJ databases">
        <authorList>
            <person name="Kim J.K."/>
            <person name="Cheong H.-M."/>
            <person name="Choi Y."/>
            <person name="Hwang K.J."/>
            <person name="Lee S."/>
            <person name="Choi C."/>
        </authorList>
    </citation>
    <scope>NUCLEOTIDE SEQUENCE [LARGE SCALE GENOMIC DNA]</scope>
    <source>
        <strain evidence="2 3">KS 22</strain>
    </source>
</reference>
<name>A0A7G5BYY4_9BACL</name>
<evidence type="ECO:0000256" key="1">
    <source>
        <dbReference type="SAM" id="MobiDB-lite"/>
    </source>
</evidence>
<evidence type="ECO:0000313" key="2">
    <source>
        <dbReference type="EMBL" id="QMV42168.1"/>
    </source>
</evidence>
<accession>A0A7G5BYY4</accession>
<dbReference type="RefSeq" id="WP_182303569.1">
    <property type="nucleotide sequence ID" value="NZ_CP041969.1"/>
</dbReference>